<evidence type="ECO:0000259" key="6">
    <source>
        <dbReference type="PROSITE" id="PS50850"/>
    </source>
</evidence>
<dbReference type="Pfam" id="PF00083">
    <property type="entry name" value="Sugar_tr"/>
    <property type="match status" value="1"/>
</dbReference>
<feature type="transmembrane region" description="Helical" evidence="5">
    <location>
        <begin position="489"/>
        <end position="509"/>
    </location>
</feature>
<comment type="caution">
    <text evidence="7">The sequence shown here is derived from an EMBL/GenBank/DDBJ whole genome shotgun (WGS) entry which is preliminary data.</text>
</comment>
<feature type="transmembrane region" description="Helical" evidence="5">
    <location>
        <begin position="192"/>
        <end position="215"/>
    </location>
</feature>
<dbReference type="SUPFAM" id="SSF103473">
    <property type="entry name" value="MFS general substrate transporter"/>
    <property type="match status" value="1"/>
</dbReference>
<evidence type="ECO:0000313" key="7">
    <source>
        <dbReference type="EMBL" id="CAH2108060.1"/>
    </source>
</evidence>
<dbReference type="GO" id="GO:0022857">
    <property type="term" value="F:transmembrane transporter activity"/>
    <property type="evidence" value="ECO:0007669"/>
    <property type="project" value="InterPro"/>
</dbReference>
<feature type="transmembrane region" description="Helical" evidence="5">
    <location>
        <begin position="425"/>
        <end position="450"/>
    </location>
</feature>
<evidence type="ECO:0000256" key="4">
    <source>
        <dbReference type="ARBA" id="ARBA00023136"/>
    </source>
</evidence>
<dbReference type="PROSITE" id="PS50850">
    <property type="entry name" value="MFS"/>
    <property type="match status" value="1"/>
</dbReference>
<keyword evidence="2 5" id="KW-0812">Transmembrane</keyword>
<accession>A0AAU9VBF6</accession>
<comment type="subcellular location">
    <subcellularLocation>
        <location evidence="1">Membrane</location>
        <topology evidence="1">Multi-pass membrane protein</topology>
    </subcellularLocation>
</comment>
<dbReference type="GO" id="GO:0016020">
    <property type="term" value="C:membrane"/>
    <property type="evidence" value="ECO:0007669"/>
    <property type="project" value="UniProtKB-SubCell"/>
</dbReference>
<keyword evidence="4 5" id="KW-0472">Membrane</keyword>
<feature type="transmembrane region" description="Helical" evidence="5">
    <location>
        <begin position="462"/>
        <end position="483"/>
    </location>
</feature>
<dbReference type="PANTHER" id="PTHR24064">
    <property type="entry name" value="SOLUTE CARRIER FAMILY 22 MEMBER"/>
    <property type="match status" value="1"/>
</dbReference>
<feature type="transmembrane region" description="Helical" evidence="5">
    <location>
        <begin position="373"/>
        <end position="394"/>
    </location>
</feature>
<feature type="transmembrane region" description="Helical" evidence="5">
    <location>
        <begin position="253"/>
        <end position="272"/>
    </location>
</feature>
<dbReference type="EMBL" id="CAKOGL010000031">
    <property type="protein sequence ID" value="CAH2108060.1"/>
    <property type="molecule type" value="Genomic_DNA"/>
</dbReference>
<feature type="transmembrane region" description="Helical" evidence="5">
    <location>
        <begin position="26"/>
        <end position="48"/>
    </location>
</feature>
<name>A0AAU9VBF6_EUPED</name>
<protein>
    <recommendedName>
        <fullName evidence="6">Major facilitator superfamily (MFS) profile domain-containing protein</fullName>
    </recommendedName>
</protein>
<evidence type="ECO:0000256" key="3">
    <source>
        <dbReference type="ARBA" id="ARBA00022989"/>
    </source>
</evidence>
<dbReference type="InterPro" id="IPR036259">
    <property type="entry name" value="MFS_trans_sf"/>
</dbReference>
<feature type="transmembrane region" description="Helical" evidence="5">
    <location>
        <begin position="344"/>
        <end position="361"/>
    </location>
</feature>
<sequence>MSKKDKTDPKSDDVLNVLQKFGKYQIIQYLYICLPTIIISTANVNYVFVAGDIDYRCRVPECESIDNTLSPSWWNYSRESLDSKLNRCHKPVLNKTYLEVNVCDNRSFTSQFVDCEEWVYGSNDTIVAWLNLACHPWKTNLVGTIHSLGSVFGMMFGGKVADRFGRKPTCILMVIAFTVGNIKTFIRSYYGYIFIELVEAVTAGAAFAAAMVLIIEISGNNQRILSGVVFAYAIYLGEALLAVIAIILPYWKYMVYMIYIPPIFFVSYICVLEESPRWLVLQNRLDEARRILKLITKSNNININHDELDQLDKENLRQICDIEEDPKKEGYKEALFSKEIVKRLFIITVSRFSITFIYYGLTANSVWLPGNKYTNYVLTAIASFPGDVLVLYFMNKWGRRMPLFYGYMVCGVSCVASAYVPEALIWLRVVIYMIAKLTAAACFTGIWTYTMELFPTSIRGSMFGLCTVLASPGVMLAPLVPAMDTISPLFAPIFFACSSVFSGFLILLAPETKDRPLPGTIQNVNNGVFTSKLSTNNGGEDNTGFQL</sequence>
<reference evidence="7" key="1">
    <citation type="submission" date="2022-03" db="EMBL/GenBank/DDBJ databases">
        <authorList>
            <person name="Tunstrom K."/>
        </authorList>
    </citation>
    <scope>NUCLEOTIDE SEQUENCE</scope>
</reference>
<keyword evidence="8" id="KW-1185">Reference proteome</keyword>
<dbReference type="InterPro" id="IPR005828">
    <property type="entry name" value="MFS_sugar_transport-like"/>
</dbReference>
<keyword evidence="3 5" id="KW-1133">Transmembrane helix</keyword>
<feature type="domain" description="Major facilitator superfamily (MFS) profile" evidence="6">
    <location>
        <begin position="96"/>
        <end position="513"/>
    </location>
</feature>
<dbReference type="InterPro" id="IPR020846">
    <property type="entry name" value="MFS_dom"/>
</dbReference>
<dbReference type="AlphaFoldDB" id="A0AAU9VBF6"/>
<evidence type="ECO:0000256" key="1">
    <source>
        <dbReference type="ARBA" id="ARBA00004141"/>
    </source>
</evidence>
<evidence type="ECO:0000313" key="8">
    <source>
        <dbReference type="Proteomes" id="UP001153954"/>
    </source>
</evidence>
<evidence type="ECO:0000256" key="5">
    <source>
        <dbReference type="SAM" id="Phobius"/>
    </source>
</evidence>
<feature type="transmembrane region" description="Helical" evidence="5">
    <location>
        <begin position="169"/>
        <end position="186"/>
    </location>
</feature>
<dbReference type="Gene3D" id="1.20.1250.20">
    <property type="entry name" value="MFS general substrate transporter like domains"/>
    <property type="match status" value="1"/>
</dbReference>
<gene>
    <name evidence="7" type="ORF">EEDITHA_LOCUS22029</name>
</gene>
<feature type="transmembrane region" description="Helical" evidence="5">
    <location>
        <begin position="401"/>
        <end position="419"/>
    </location>
</feature>
<proteinExistence type="predicted"/>
<dbReference type="Proteomes" id="UP001153954">
    <property type="component" value="Unassembled WGS sequence"/>
</dbReference>
<organism evidence="7 8">
    <name type="scientific">Euphydryas editha</name>
    <name type="common">Edith's checkerspot</name>
    <dbReference type="NCBI Taxonomy" id="104508"/>
    <lineage>
        <taxon>Eukaryota</taxon>
        <taxon>Metazoa</taxon>
        <taxon>Ecdysozoa</taxon>
        <taxon>Arthropoda</taxon>
        <taxon>Hexapoda</taxon>
        <taxon>Insecta</taxon>
        <taxon>Pterygota</taxon>
        <taxon>Neoptera</taxon>
        <taxon>Endopterygota</taxon>
        <taxon>Lepidoptera</taxon>
        <taxon>Glossata</taxon>
        <taxon>Ditrysia</taxon>
        <taxon>Papilionoidea</taxon>
        <taxon>Nymphalidae</taxon>
        <taxon>Nymphalinae</taxon>
        <taxon>Euphydryas</taxon>
    </lineage>
</organism>
<evidence type="ECO:0000256" key="2">
    <source>
        <dbReference type="ARBA" id="ARBA00022692"/>
    </source>
</evidence>
<feature type="transmembrane region" description="Helical" evidence="5">
    <location>
        <begin position="227"/>
        <end position="247"/>
    </location>
</feature>